<keyword evidence="2" id="KW-1185">Reference proteome</keyword>
<protein>
    <submittedName>
        <fullName evidence="1">Uncharacterized protein</fullName>
    </submittedName>
</protein>
<gene>
    <name evidence="1" type="ORF">Poli38472_013606</name>
</gene>
<accession>A0A8K1CDR9</accession>
<sequence>MGFCWSGNTAFGMAVFRYRVSVSDDHLVRIWLEEGVAKKQWRTARLHLMDDVAARDRFHVIGVAQHLINCFNASLDGQSNYFRELRA</sequence>
<name>A0A8K1CDR9_PYTOL</name>
<evidence type="ECO:0000313" key="2">
    <source>
        <dbReference type="Proteomes" id="UP000794436"/>
    </source>
</evidence>
<organism evidence="1 2">
    <name type="scientific">Pythium oligandrum</name>
    <name type="common">Mycoparasitic fungus</name>
    <dbReference type="NCBI Taxonomy" id="41045"/>
    <lineage>
        <taxon>Eukaryota</taxon>
        <taxon>Sar</taxon>
        <taxon>Stramenopiles</taxon>
        <taxon>Oomycota</taxon>
        <taxon>Peronosporomycetes</taxon>
        <taxon>Pythiales</taxon>
        <taxon>Pythiaceae</taxon>
        <taxon>Pythium</taxon>
    </lineage>
</organism>
<dbReference type="Proteomes" id="UP000794436">
    <property type="component" value="Unassembled WGS sequence"/>
</dbReference>
<proteinExistence type="predicted"/>
<reference evidence="1" key="1">
    <citation type="submission" date="2019-03" db="EMBL/GenBank/DDBJ databases">
        <title>Long read genome sequence of the mycoparasitic Pythium oligandrum ATCC 38472 isolated from sugarbeet rhizosphere.</title>
        <authorList>
            <person name="Gaulin E."/>
        </authorList>
    </citation>
    <scope>NUCLEOTIDE SEQUENCE</scope>
    <source>
        <strain evidence="1">ATCC 38472_TT</strain>
    </source>
</reference>
<dbReference type="EMBL" id="SPLM01000077">
    <property type="protein sequence ID" value="TMW61143.1"/>
    <property type="molecule type" value="Genomic_DNA"/>
</dbReference>
<evidence type="ECO:0000313" key="1">
    <source>
        <dbReference type="EMBL" id="TMW61143.1"/>
    </source>
</evidence>
<comment type="caution">
    <text evidence="1">The sequence shown here is derived from an EMBL/GenBank/DDBJ whole genome shotgun (WGS) entry which is preliminary data.</text>
</comment>
<dbReference type="AlphaFoldDB" id="A0A8K1CDR9"/>